<accession>A0A8S5U0S7</accession>
<proteinExistence type="predicted"/>
<evidence type="ECO:0000313" key="1">
    <source>
        <dbReference type="EMBL" id="DAF88038.1"/>
    </source>
</evidence>
<sequence length="36" mass="3817">MTGCKAVLAHSPCRVIGMGLSLLCCCVYTPCRLNSD</sequence>
<organism evidence="1">
    <name type="scientific">Siphoviridae sp. ctHzJ4</name>
    <dbReference type="NCBI Taxonomy" id="2825426"/>
    <lineage>
        <taxon>Viruses</taxon>
        <taxon>Duplodnaviria</taxon>
        <taxon>Heunggongvirae</taxon>
        <taxon>Uroviricota</taxon>
        <taxon>Caudoviricetes</taxon>
    </lineage>
</organism>
<protein>
    <submittedName>
        <fullName evidence="1">Uncharacterized protein</fullName>
    </submittedName>
</protein>
<name>A0A8S5U0S7_9CAUD</name>
<dbReference type="EMBL" id="BK015976">
    <property type="protein sequence ID" value="DAF88038.1"/>
    <property type="molecule type" value="Genomic_DNA"/>
</dbReference>
<reference evidence="1" key="1">
    <citation type="journal article" date="2021" name="Proc. Natl. Acad. Sci. U.S.A.">
        <title>A Catalog of Tens of Thousands of Viruses from Human Metagenomes Reveals Hidden Associations with Chronic Diseases.</title>
        <authorList>
            <person name="Tisza M.J."/>
            <person name="Buck C.B."/>
        </authorList>
    </citation>
    <scope>NUCLEOTIDE SEQUENCE</scope>
    <source>
        <strain evidence="1">CtHzJ4</strain>
    </source>
</reference>